<keyword evidence="3" id="KW-1185">Reference proteome</keyword>
<proteinExistence type="predicted"/>
<evidence type="ECO:0000256" key="1">
    <source>
        <dbReference type="SAM" id="MobiDB-lite"/>
    </source>
</evidence>
<organism evidence="2 3">
    <name type="scientific">Coregonus suidteri</name>
    <dbReference type="NCBI Taxonomy" id="861788"/>
    <lineage>
        <taxon>Eukaryota</taxon>
        <taxon>Metazoa</taxon>
        <taxon>Chordata</taxon>
        <taxon>Craniata</taxon>
        <taxon>Vertebrata</taxon>
        <taxon>Euteleostomi</taxon>
        <taxon>Actinopterygii</taxon>
        <taxon>Neopterygii</taxon>
        <taxon>Teleostei</taxon>
        <taxon>Protacanthopterygii</taxon>
        <taxon>Salmoniformes</taxon>
        <taxon>Salmonidae</taxon>
        <taxon>Coregoninae</taxon>
        <taxon>Coregonus</taxon>
    </lineage>
</organism>
<evidence type="ECO:0000313" key="2">
    <source>
        <dbReference type="EMBL" id="KAK6304772.1"/>
    </source>
</evidence>
<name>A0AAN8L448_9TELE</name>
<reference evidence="2 3" key="1">
    <citation type="submission" date="2021-04" db="EMBL/GenBank/DDBJ databases">
        <authorList>
            <person name="De Guttry C."/>
            <person name="Zahm M."/>
            <person name="Klopp C."/>
            <person name="Cabau C."/>
            <person name="Louis A."/>
            <person name="Berthelot C."/>
            <person name="Parey E."/>
            <person name="Roest Crollius H."/>
            <person name="Montfort J."/>
            <person name="Robinson-Rechavi M."/>
            <person name="Bucao C."/>
            <person name="Bouchez O."/>
            <person name="Gislard M."/>
            <person name="Lluch J."/>
            <person name="Milhes M."/>
            <person name="Lampietro C."/>
            <person name="Lopez Roques C."/>
            <person name="Donnadieu C."/>
            <person name="Braasch I."/>
            <person name="Desvignes T."/>
            <person name="Postlethwait J."/>
            <person name="Bobe J."/>
            <person name="Wedekind C."/>
            <person name="Guiguen Y."/>
        </authorList>
    </citation>
    <scope>NUCLEOTIDE SEQUENCE [LARGE SCALE GENOMIC DNA]</scope>
    <source>
        <strain evidence="2">Cs_M1</strain>
        <tissue evidence="2">Blood</tissue>
    </source>
</reference>
<gene>
    <name evidence="2" type="ORF">J4Q44_G00253580</name>
</gene>
<dbReference type="Proteomes" id="UP001356427">
    <property type="component" value="Unassembled WGS sequence"/>
</dbReference>
<sequence>MTDLSLIPWGIGAGPLRPALDNSCCGSQMIMKQNGNPPNPLPDTNQTNLALWPVT</sequence>
<comment type="caution">
    <text evidence="2">The sequence shown here is derived from an EMBL/GenBank/DDBJ whole genome shotgun (WGS) entry which is preliminary data.</text>
</comment>
<feature type="compositionally biased region" description="Polar residues" evidence="1">
    <location>
        <begin position="31"/>
        <end position="49"/>
    </location>
</feature>
<accession>A0AAN8L448</accession>
<protein>
    <submittedName>
        <fullName evidence="2">Uncharacterized protein</fullName>
    </submittedName>
</protein>
<evidence type="ECO:0000313" key="3">
    <source>
        <dbReference type="Proteomes" id="UP001356427"/>
    </source>
</evidence>
<feature type="region of interest" description="Disordered" evidence="1">
    <location>
        <begin position="31"/>
        <end position="55"/>
    </location>
</feature>
<dbReference type="AlphaFoldDB" id="A0AAN8L448"/>
<dbReference type="EMBL" id="JAGTTL010000023">
    <property type="protein sequence ID" value="KAK6304772.1"/>
    <property type="molecule type" value="Genomic_DNA"/>
</dbReference>